<dbReference type="InterPro" id="IPR013324">
    <property type="entry name" value="RNA_pol_sigma_r3/r4-like"/>
</dbReference>
<evidence type="ECO:0000313" key="8">
    <source>
        <dbReference type="EMBL" id="AQS57135.1"/>
    </source>
</evidence>
<dbReference type="PIRSF" id="PIRSF000770">
    <property type="entry name" value="RNA_pol_sigma-SigE/K"/>
    <property type="match status" value="1"/>
</dbReference>
<reference evidence="8 9" key="1">
    <citation type="journal article" date="2015" name="Int. J. Syst. Evol. Microbiol.">
        <title>Novibacillus thermophilus gen. nov., sp. nov., a Gram-staining-negative and moderately thermophilic member of the family Thermoactinomycetaceae.</title>
        <authorList>
            <person name="Yang G."/>
            <person name="Chen J."/>
            <person name="Zhou S."/>
        </authorList>
    </citation>
    <scope>NUCLEOTIDE SEQUENCE [LARGE SCALE GENOMIC DNA]</scope>
    <source>
        <strain evidence="8 9">SG-1</strain>
    </source>
</reference>
<dbReference type="InterPro" id="IPR014284">
    <property type="entry name" value="RNA_pol_sigma-70_dom"/>
</dbReference>
<dbReference type="InterPro" id="IPR007630">
    <property type="entry name" value="RNA_pol_sigma70_r4"/>
</dbReference>
<dbReference type="Pfam" id="PF04545">
    <property type="entry name" value="Sigma70_r4"/>
    <property type="match status" value="1"/>
</dbReference>
<dbReference type="Proteomes" id="UP000188603">
    <property type="component" value="Chromosome"/>
</dbReference>
<dbReference type="PRINTS" id="PR00046">
    <property type="entry name" value="SIGMA70FCT"/>
</dbReference>
<dbReference type="InterPro" id="IPR000943">
    <property type="entry name" value="RNA_pol_sigma70"/>
</dbReference>
<dbReference type="Gene3D" id="1.10.601.10">
    <property type="entry name" value="RNA Polymerase Primary Sigma Factor"/>
    <property type="match status" value="1"/>
</dbReference>
<proteinExistence type="inferred from homology"/>
<dbReference type="GO" id="GO:0016987">
    <property type="term" value="F:sigma factor activity"/>
    <property type="evidence" value="ECO:0007669"/>
    <property type="project" value="UniProtKB-KW"/>
</dbReference>
<comment type="function">
    <text evidence="5">Sigma factors are initiation factors that promote the attachment of RNA polymerase to specific initiation sites and are then released.</text>
</comment>
<evidence type="ECO:0000256" key="4">
    <source>
        <dbReference type="ARBA" id="ARBA00023163"/>
    </source>
</evidence>
<dbReference type="NCBIfam" id="TIGR02937">
    <property type="entry name" value="sigma70-ECF"/>
    <property type="match status" value="1"/>
</dbReference>
<dbReference type="InterPro" id="IPR036388">
    <property type="entry name" value="WH-like_DNA-bd_sf"/>
</dbReference>
<evidence type="ECO:0000256" key="5">
    <source>
        <dbReference type="RuleBase" id="RU362124"/>
    </source>
</evidence>
<evidence type="ECO:0000256" key="1">
    <source>
        <dbReference type="ARBA" id="ARBA00023015"/>
    </source>
</evidence>
<feature type="domain" description="RNA polymerase sigma-70" evidence="6">
    <location>
        <begin position="56"/>
        <end position="69"/>
    </location>
</feature>
<dbReference type="Gene3D" id="1.10.10.10">
    <property type="entry name" value="Winged helix-like DNA-binding domain superfamily/Winged helix DNA-binding domain"/>
    <property type="match status" value="2"/>
</dbReference>
<accession>A0A1U9KAP8</accession>
<evidence type="ECO:0000313" key="9">
    <source>
        <dbReference type="Proteomes" id="UP000188603"/>
    </source>
</evidence>
<evidence type="ECO:0000259" key="7">
    <source>
        <dbReference type="PROSITE" id="PS00716"/>
    </source>
</evidence>
<dbReference type="STRING" id="1471761.B0W44_16660"/>
<evidence type="ECO:0000259" key="6">
    <source>
        <dbReference type="PROSITE" id="PS00715"/>
    </source>
</evidence>
<evidence type="ECO:0000256" key="2">
    <source>
        <dbReference type="ARBA" id="ARBA00023082"/>
    </source>
</evidence>
<dbReference type="InterPro" id="IPR013325">
    <property type="entry name" value="RNA_pol_sigma_r2"/>
</dbReference>
<keyword evidence="2 5" id="KW-0731">Sigma factor</keyword>
<keyword evidence="3 5" id="KW-0238">DNA-binding</keyword>
<keyword evidence="4 5" id="KW-0804">Transcription</keyword>
<feature type="domain" description="RNA polymerase sigma-70" evidence="7">
    <location>
        <begin position="238"/>
        <end position="264"/>
    </location>
</feature>
<dbReference type="GO" id="GO:0003677">
    <property type="term" value="F:DNA binding"/>
    <property type="evidence" value="ECO:0007669"/>
    <property type="project" value="UniProtKB-KW"/>
</dbReference>
<comment type="similarity">
    <text evidence="5">Belongs to the sigma-70 factor family.</text>
</comment>
<dbReference type="Pfam" id="PF04542">
    <property type="entry name" value="Sigma70_r2"/>
    <property type="match status" value="1"/>
</dbReference>
<keyword evidence="1 5" id="KW-0805">Transcription regulation</keyword>
<dbReference type="PANTHER" id="PTHR30603:SF47">
    <property type="entry name" value="RNA POLYMERASE SIGMA FACTOR SIGD, CHLOROPLASTIC"/>
    <property type="match status" value="1"/>
</dbReference>
<dbReference type="PROSITE" id="PS00716">
    <property type="entry name" value="SIGMA70_2"/>
    <property type="match status" value="1"/>
</dbReference>
<dbReference type="CDD" id="cd06171">
    <property type="entry name" value="Sigma70_r4"/>
    <property type="match status" value="1"/>
</dbReference>
<dbReference type="GO" id="GO:0006352">
    <property type="term" value="P:DNA-templated transcription initiation"/>
    <property type="evidence" value="ECO:0007669"/>
    <property type="project" value="InterPro"/>
</dbReference>
<dbReference type="InterPro" id="IPR007627">
    <property type="entry name" value="RNA_pol_sigma70_r2"/>
</dbReference>
<protein>
    <recommendedName>
        <fullName evidence="5">RNA polymerase sigma factor</fullName>
    </recommendedName>
</protein>
<keyword evidence="9" id="KW-1185">Reference proteome</keyword>
<gene>
    <name evidence="8" type="ORF">B0W44_16660</name>
</gene>
<dbReference type="AlphaFoldDB" id="A0A1U9KAP8"/>
<dbReference type="EMBL" id="CP019699">
    <property type="protein sequence ID" value="AQS57135.1"/>
    <property type="molecule type" value="Genomic_DNA"/>
</dbReference>
<evidence type="ECO:0000256" key="3">
    <source>
        <dbReference type="ARBA" id="ARBA00023125"/>
    </source>
</evidence>
<dbReference type="InterPro" id="IPR050239">
    <property type="entry name" value="Sigma-70_RNA_pol_init_factors"/>
</dbReference>
<dbReference type="SUPFAM" id="SSF88659">
    <property type="entry name" value="Sigma3 and sigma4 domains of RNA polymerase sigma factors"/>
    <property type="match status" value="1"/>
</dbReference>
<dbReference type="KEGG" id="ntr:B0W44_16660"/>
<sequence length="280" mass="32352">MPSEEETYDITKCLKEYRTQRDPAVFAELIRRNMGLVRKVAAGYRHYIDHQLDFEDLVSEGVFGLIEAIEKFDEARGVHFSTYAYWWIQQRIARAIINTGTTVRIPVHMVETVLKVKQAEHRYISKHGKVNATAICRQLDIPLAVYKQAKRVEQQFFNMTSLDHRPSDREDRDAEAFVSGETHFVAGGFSSHFVDPALLAERRDRQRQLYRAIARCLNPRERNVVIGRFGLCGDRPKTLEEIGDTYGVTPSRIRQIEKNALKKLRKALSCTENGYDKMCI</sequence>
<organism evidence="8 9">
    <name type="scientific">Novibacillus thermophilus</name>
    <dbReference type="NCBI Taxonomy" id="1471761"/>
    <lineage>
        <taxon>Bacteria</taxon>
        <taxon>Bacillati</taxon>
        <taxon>Bacillota</taxon>
        <taxon>Bacilli</taxon>
        <taxon>Bacillales</taxon>
        <taxon>Thermoactinomycetaceae</taxon>
        <taxon>Novibacillus</taxon>
    </lineage>
</organism>
<dbReference type="SUPFAM" id="SSF88946">
    <property type="entry name" value="Sigma2 domain of RNA polymerase sigma factors"/>
    <property type="match status" value="1"/>
</dbReference>
<dbReference type="PROSITE" id="PS00715">
    <property type="entry name" value="SIGMA70_1"/>
    <property type="match status" value="1"/>
</dbReference>
<dbReference type="PANTHER" id="PTHR30603">
    <property type="entry name" value="RNA POLYMERASE SIGMA FACTOR RPO"/>
    <property type="match status" value="1"/>
</dbReference>
<dbReference type="OrthoDB" id="9809557at2"/>
<name>A0A1U9KAP8_9BACL</name>